<accession>A0A0Q0T460</accession>
<name>A0A0Q0T460_9PSED</name>
<evidence type="ECO:0008006" key="3">
    <source>
        <dbReference type="Google" id="ProtNLM"/>
    </source>
</evidence>
<dbReference type="AlphaFoldDB" id="A0A0Q0T460"/>
<dbReference type="InterPro" id="IPR012434">
    <property type="entry name" value="DUF1631"/>
</dbReference>
<keyword evidence="2" id="KW-1185">Reference proteome</keyword>
<gene>
    <name evidence="1" type="ORF">AQS70_22150</name>
</gene>
<dbReference type="EMBL" id="LLWH01000092">
    <property type="protein sequence ID" value="KQB54306.1"/>
    <property type="molecule type" value="Genomic_DNA"/>
</dbReference>
<reference evidence="1 2" key="1">
    <citation type="submission" date="2015-10" db="EMBL/GenBank/DDBJ databases">
        <title>Pseudomonas helleri sp. nov. and Pseudomonas weihenstephanensis sp. nov., isolated from raw cows milk.</title>
        <authorList>
            <person name="Von Neubeck M."/>
            <person name="Huptas C."/>
            <person name="Wenning M."/>
            <person name="Scherer S."/>
        </authorList>
    </citation>
    <scope>NUCLEOTIDE SEQUENCE [LARGE SCALE GENOMIC DNA]</scope>
    <source>
        <strain evidence="1 2">BSTT44</strain>
    </source>
</reference>
<organism evidence="1 2">
    <name type="scientific">Pseudomonas endophytica</name>
    <dbReference type="NCBI Taxonomy" id="1563157"/>
    <lineage>
        <taxon>Bacteria</taxon>
        <taxon>Pseudomonadati</taxon>
        <taxon>Pseudomonadota</taxon>
        <taxon>Gammaproteobacteria</taxon>
        <taxon>Pseudomonadales</taxon>
        <taxon>Pseudomonadaceae</taxon>
        <taxon>Pseudomonas</taxon>
    </lineage>
</organism>
<dbReference type="OrthoDB" id="6188167at2"/>
<dbReference type="Proteomes" id="UP000050342">
    <property type="component" value="Unassembled WGS sequence"/>
</dbReference>
<dbReference type="STRING" id="1563157.AQS70_22150"/>
<sequence>MLNDGKVGPGYKVSTEMAMHSPLTRLPVILLQVHDKAAQQLKHDLQVLFDNADEALFEMAYKAQSDAEQSLYFEAMRDVRLKRKHIERGFLEQLFFAFIRLTQAQLSESALQAPVLKQSFFSLQISDCERDQVISAMVAQVLARDQSALRQLTSRLSTLSWVTLNEHNNPLSPAMLCDYFLQAERDQGIDLKVKLIMLQLFDKYLLSQTSRLYADANQLLMATGVLPELTEERSCCRSKQDAHDQESAVVGEDVGHLVGLLFDYIESDRNLAPPLKSLLGQLQRPMLTIAQLDQYFFSSDSHPARCLLNVMADAAVGWDDSLSVHSDPLYQEIERVVKQLVCHSCANNVDLLEGLLHDFLRFTHVERGLVEQLELRTRAREQMHAKTLRAVQSELSSSLDEQDHLGLLLVSQLRIGTWIELQANSVRHQRCKLIAILEPEGRHIFVNRSGLKVVEKSRSDLVGQLRSGAISLLDDRLLFDRALSSMIGGLCQYNAH</sequence>
<dbReference type="Pfam" id="PF07793">
    <property type="entry name" value="DUF1631"/>
    <property type="match status" value="2"/>
</dbReference>
<evidence type="ECO:0000313" key="2">
    <source>
        <dbReference type="Proteomes" id="UP000050342"/>
    </source>
</evidence>
<protein>
    <recommendedName>
        <fullName evidence="3">Thymidine phosphorylase</fullName>
    </recommendedName>
</protein>
<comment type="caution">
    <text evidence="1">The sequence shown here is derived from an EMBL/GenBank/DDBJ whole genome shotgun (WGS) entry which is preliminary data.</text>
</comment>
<evidence type="ECO:0000313" key="1">
    <source>
        <dbReference type="EMBL" id="KQB54306.1"/>
    </source>
</evidence>
<proteinExistence type="predicted"/>